<keyword evidence="2" id="KW-0378">Hydrolase</keyword>
<dbReference type="AlphaFoldDB" id="A0A1U9KB10"/>
<dbReference type="Gene3D" id="2.40.100.10">
    <property type="entry name" value="Cyclophilin-like"/>
    <property type="match status" value="1"/>
</dbReference>
<dbReference type="EMBL" id="CP019699">
    <property type="protein sequence ID" value="AQS57259.1"/>
    <property type="molecule type" value="Genomic_DNA"/>
</dbReference>
<evidence type="ECO:0000313" key="6">
    <source>
        <dbReference type="Proteomes" id="UP000188603"/>
    </source>
</evidence>
<dbReference type="SUPFAM" id="SSF50891">
    <property type="entry name" value="Cyclophilin-like"/>
    <property type="match status" value="1"/>
</dbReference>
<gene>
    <name evidence="5" type="ORF">B0W44_17445</name>
</gene>
<dbReference type="SMART" id="SM00797">
    <property type="entry name" value="AHS2"/>
    <property type="match status" value="1"/>
</dbReference>
<accession>A0A1U9KB10</accession>
<proteinExistence type="predicted"/>
<evidence type="ECO:0000313" key="5">
    <source>
        <dbReference type="EMBL" id="AQS57259.1"/>
    </source>
</evidence>
<dbReference type="InterPro" id="IPR029000">
    <property type="entry name" value="Cyclophilin-like_dom_sf"/>
</dbReference>
<dbReference type="Proteomes" id="UP000188603">
    <property type="component" value="Chromosome"/>
</dbReference>
<keyword evidence="1" id="KW-0547">Nucleotide-binding</keyword>
<dbReference type="NCBIfam" id="TIGR00724">
    <property type="entry name" value="urea_amlyse_rel"/>
    <property type="match status" value="1"/>
</dbReference>
<evidence type="ECO:0000256" key="2">
    <source>
        <dbReference type="ARBA" id="ARBA00022801"/>
    </source>
</evidence>
<organism evidence="5 6">
    <name type="scientific">Novibacillus thermophilus</name>
    <dbReference type="NCBI Taxonomy" id="1471761"/>
    <lineage>
        <taxon>Bacteria</taxon>
        <taxon>Bacillati</taxon>
        <taxon>Bacillota</taxon>
        <taxon>Bacilli</taxon>
        <taxon>Bacillales</taxon>
        <taxon>Thermoactinomycetaceae</taxon>
        <taxon>Novibacillus</taxon>
    </lineage>
</organism>
<dbReference type="PANTHER" id="PTHR43309">
    <property type="entry name" value="5-OXOPROLINASE SUBUNIT C"/>
    <property type="match status" value="1"/>
</dbReference>
<dbReference type="KEGG" id="ntr:B0W44_17445"/>
<reference evidence="5 6" key="1">
    <citation type="journal article" date="2015" name="Int. J. Syst. Evol. Microbiol.">
        <title>Novibacillus thermophilus gen. nov., sp. nov., a Gram-staining-negative and moderately thermophilic member of the family Thermoactinomycetaceae.</title>
        <authorList>
            <person name="Yang G."/>
            <person name="Chen J."/>
            <person name="Zhou S."/>
        </authorList>
    </citation>
    <scope>NUCLEOTIDE SEQUENCE [LARGE SCALE GENOMIC DNA]</scope>
    <source>
        <strain evidence="5 6">SG-1</strain>
    </source>
</reference>
<evidence type="ECO:0000256" key="1">
    <source>
        <dbReference type="ARBA" id="ARBA00022741"/>
    </source>
</evidence>
<dbReference type="RefSeq" id="WP_077721132.1">
    <property type="nucleotide sequence ID" value="NZ_CP019699.1"/>
</dbReference>
<dbReference type="Pfam" id="PF02626">
    <property type="entry name" value="CT_A_B"/>
    <property type="match status" value="1"/>
</dbReference>
<dbReference type="InterPro" id="IPR003778">
    <property type="entry name" value="CT_A_B"/>
</dbReference>
<sequence length="322" mass="34543">MGRGVLEVIKPGLATSVQDLGRTGYQQYGVVVSGAMDAYALQVGNLLVGNRRGAAGLEITLMGPELGILRDTTIAVCGADLSPTVDGVPIPVWKSVQVKKGQTLTFGQPRSGVYAYLTVSGGIRVPDVMGSKSTYAKARLGGVKGRYVKKGDVLKAEDMADRVKQVGRRGIPPSNVPDYRPSKSIRVVLGPDHELFDLESIETFLSEAYRVTTQSDRMGYRLSGPKLKHTSGADIISDAIMPGTVQVPANGEPIVLMADRQTTGGYSRVATVTSVDLPYVAQLPPGSKLTFEAVSVEEAHRLWIERETLLRQLSIAAGVYER</sequence>
<dbReference type="GO" id="GO:0016787">
    <property type="term" value="F:hydrolase activity"/>
    <property type="evidence" value="ECO:0007669"/>
    <property type="project" value="UniProtKB-KW"/>
</dbReference>
<dbReference type="STRING" id="1471761.B0W44_17445"/>
<protein>
    <submittedName>
        <fullName evidence="5">KipI antagonist</fullName>
    </submittedName>
</protein>
<feature type="domain" description="Carboxyltransferase" evidence="4">
    <location>
        <begin position="27"/>
        <end position="309"/>
    </location>
</feature>
<evidence type="ECO:0000256" key="3">
    <source>
        <dbReference type="ARBA" id="ARBA00022840"/>
    </source>
</evidence>
<dbReference type="InterPro" id="IPR052708">
    <property type="entry name" value="PxpC"/>
</dbReference>
<dbReference type="PANTHER" id="PTHR43309:SF5">
    <property type="entry name" value="5-OXOPROLINASE SUBUNIT C"/>
    <property type="match status" value="1"/>
</dbReference>
<dbReference type="OrthoDB" id="9782422at2"/>
<evidence type="ECO:0000259" key="4">
    <source>
        <dbReference type="SMART" id="SM00797"/>
    </source>
</evidence>
<name>A0A1U9KB10_9BACL</name>
<keyword evidence="3" id="KW-0067">ATP-binding</keyword>
<keyword evidence="6" id="KW-1185">Reference proteome</keyword>
<dbReference type="GO" id="GO:0005524">
    <property type="term" value="F:ATP binding"/>
    <property type="evidence" value="ECO:0007669"/>
    <property type="project" value="UniProtKB-KW"/>
</dbReference>